<evidence type="ECO:0000313" key="2">
    <source>
        <dbReference type="EMBL" id="GIF92720.1"/>
    </source>
</evidence>
<reference evidence="2 3" key="1">
    <citation type="submission" date="2021-01" db="EMBL/GenBank/DDBJ databases">
        <title>Whole genome shotgun sequence of Catellatospora chokoriensis NBRC 107358.</title>
        <authorList>
            <person name="Komaki H."/>
            <person name="Tamura T."/>
        </authorList>
    </citation>
    <scope>NUCLEOTIDE SEQUENCE [LARGE SCALE GENOMIC DNA]</scope>
    <source>
        <strain evidence="2 3">NBRC 107358</strain>
    </source>
</reference>
<proteinExistence type="predicted"/>
<sequence length="112" mass="11924">MLPRRSSTPGGGAVNGQLDLFTGAATDRAAAPPKVRRAVKAPLERGQVRYASFGGQRDCDDCWQTQAAANAAGTPVPLRRRASSSRETTAGKAYLCEPHKLDRQASDTEVQV</sequence>
<protein>
    <submittedName>
        <fullName evidence="2">Uncharacterized protein</fullName>
    </submittedName>
</protein>
<dbReference type="EMBL" id="BONG01000049">
    <property type="protein sequence ID" value="GIF92720.1"/>
    <property type="molecule type" value="Genomic_DNA"/>
</dbReference>
<feature type="compositionally biased region" description="Basic and acidic residues" evidence="1">
    <location>
        <begin position="97"/>
        <end position="106"/>
    </location>
</feature>
<evidence type="ECO:0000313" key="3">
    <source>
        <dbReference type="Proteomes" id="UP000619293"/>
    </source>
</evidence>
<accession>A0A8J3NVV6</accession>
<organism evidence="2 3">
    <name type="scientific">Catellatospora chokoriensis</name>
    <dbReference type="NCBI Taxonomy" id="310353"/>
    <lineage>
        <taxon>Bacteria</taxon>
        <taxon>Bacillati</taxon>
        <taxon>Actinomycetota</taxon>
        <taxon>Actinomycetes</taxon>
        <taxon>Micromonosporales</taxon>
        <taxon>Micromonosporaceae</taxon>
        <taxon>Catellatospora</taxon>
    </lineage>
</organism>
<dbReference type="Proteomes" id="UP000619293">
    <property type="component" value="Unassembled WGS sequence"/>
</dbReference>
<dbReference type="AlphaFoldDB" id="A0A8J3NVV6"/>
<gene>
    <name evidence="2" type="ORF">Cch02nite_61640</name>
</gene>
<name>A0A8J3NVV6_9ACTN</name>
<comment type="caution">
    <text evidence="2">The sequence shown here is derived from an EMBL/GenBank/DDBJ whole genome shotgun (WGS) entry which is preliminary data.</text>
</comment>
<feature type="region of interest" description="Disordered" evidence="1">
    <location>
        <begin position="70"/>
        <end position="112"/>
    </location>
</feature>
<evidence type="ECO:0000256" key="1">
    <source>
        <dbReference type="SAM" id="MobiDB-lite"/>
    </source>
</evidence>
<keyword evidence="3" id="KW-1185">Reference proteome</keyword>